<evidence type="ECO:0000313" key="9">
    <source>
        <dbReference type="Proteomes" id="UP000019591"/>
    </source>
</evidence>
<evidence type="ECO:0000256" key="2">
    <source>
        <dbReference type="ARBA" id="ARBA00022448"/>
    </source>
</evidence>
<dbReference type="HOGENOM" id="CLU_006855_3_3_9"/>
<feature type="transmembrane region" description="Helical" evidence="7">
    <location>
        <begin position="189"/>
        <end position="210"/>
    </location>
</feature>
<gene>
    <name evidence="8" type="primary">yocR</name>
    <name evidence="8" type="ORF">EAL2_c04580</name>
</gene>
<dbReference type="Pfam" id="PF00209">
    <property type="entry name" value="SNF"/>
    <property type="match status" value="2"/>
</dbReference>
<dbReference type="AlphaFoldDB" id="W8T4J9"/>
<feature type="transmembrane region" description="Helical" evidence="7">
    <location>
        <begin position="280"/>
        <end position="298"/>
    </location>
</feature>
<dbReference type="PROSITE" id="PS00610">
    <property type="entry name" value="NA_NEUROTRAN_SYMP_1"/>
    <property type="match status" value="1"/>
</dbReference>
<dbReference type="KEGG" id="eac:EAL2_c04580"/>
<name>W8T4J9_PEPAC</name>
<feature type="transmembrane region" description="Helical" evidence="7">
    <location>
        <begin position="43"/>
        <end position="62"/>
    </location>
</feature>
<feature type="transmembrane region" description="Helical" evidence="7">
    <location>
        <begin position="485"/>
        <end position="505"/>
    </location>
</feature>
<feature type="transmembrane region" description="Helical" evidence="7">
    <location>
        <begin position="365"/>
        <end position="382"/>
    </location>
</feature>
<keyword evidence="9" id="KW-1185">Reference proteome</keyword>
<dbReference type="NCBIfam" id="NF037979">
    <property type="entry name" value="Na_transp"/>
    <property type="match status" value="1"/>
</dbReference>
<dbReference type="GO" id="GO:0015293">
    <property type="term" value="F:symporter activity"/>
    <property type="evidence" value="ECO:0007669"/>
    <property type="project" value="UniProtKB-KW"/>
</dbReference>
<feature type="transmembrane region" description="Helical" evidence="7">
    <location>
        <begin position="441"/>
        <end position="461"/>
    </location>
</feature>
<dbReference type="RefSeq" id="WP_025434799.1">
    <property type="nucleotide sequence ID" value="NZ_CP007452.1"/>
</dbReference>
<feature type="transmembrane region" description="Helical" evidence="7">
    <location>
        <begin position="158"/>
        <end position="177"/>
    </location>
</feature>
<keyword evidence="4 7" id="KW-1133">Transmembrane helix</keyword>
<feature type="transmembrane region" description="Helical" evidence="7">
    <location>
        <begin position="329"/>
        <end position="353"/>
    </location>
</feature>
<feature type="transmembrane region" description="Helical" evidence="7">
    <location>
        <begin position="95"/>
        <end position="114"/>
    </location>
</feature>
<proteinExistence type="inferred from homology"/>
<dbReference type="PROSITE" id="PS50267">
    <property type="entry name" value="NA_NEUROTRAN_SYMP_3"/>
    <property type="match status" value="1"/>
</dbReference>
<dbReference type="Proteomes" id="UP000019591">
    <property type="component" value="Chromosome"/>
</dbReference>
<keyword evidence="5 7" id="KW-0472">Membrane</keyword>
<evidence type="ECO:0000256" key="6">
    <source>
        <dbReference type="RuleBase" id="RU003732"/>
    </source>
</evidence>
<feature type="transmembrane region" description="Helical" evidence="7">
    <location>
        <begin position="121"/>
        <end position="138"/>
    </location>
</feature>
<keyword evidence="3 6" id="KW-0812">Transmembrane</keyword>
<organism evidence="8 9">
    <name type="scientific">Peptoclostridium acidaminophilum DSM 3953</name>
    <dbReference type="NCBI Taxonomy" id="1286171"/>
    <lineage>
        <taxon>Bacteria</taxon>
        <taxon>Bacillati</taxon>
        <taxon>Bacillota</taxon>
        <taxon>Clostridia</taxon>
        <taxon>Peptostreptococcales</taxon>
        <taxon>Peptoclostridiaceae</taxon>
        <taxon>Peptoclostridium</taxon>
    </lineage>
</organism>
<keyword evidence="2 6" id="KW-0813">Transport</keyword>
<keyword evidence="6" id="KW-0769">Symport</keyword>
<feature type="transmembrane region" description="Helical" evidence="7">
    <location>
        <begin position="14"/>
        <end position="31"/>
    </location>
</feature>
<dbReference type="PRINTS" id="PR00176">
    <property type="entry name" value="NANEUSMPORT"/>
</dbReference>
<evidence type="ECO:0000256" key="3">
    <source>
        <dbReference type="ARBA" id="ARBA00022692"/>
    </source>
</evidence>
<accession>W8T4J9</accession>
<reference evidence="8 9" key="1">
    <citation type="journal article" date="2014" name="Genome Announc.">
        <title>Complete Genome Sequence of Amino Acid-Utilizing Eubacterium acidaminophilum al-2 (DSM 3953).</title>
        <authorList>
            <person name="Poehlein A."/>
            <person name="Andreesen J.R."/>
            <person name="Daniel R."/>
        </authorList>
    </citation>
    <scope>NUCLEOTIDE SEQUENCE [LARGE SCALE GENOMIC DNA]</scope>
    <source>
        <strain evidence="8 9">DSM 3953</strain>
    </source>
</reference>
<evidence type="ECO:0000256" key="7">
    <source>
        <dbReference type="SAM" id="Phobius"/>
    </source>
</evidence>
<dbReference type="STRING" id="1286171.EAL2_c04580"/>
<protein>
    <recommendedName>
        <fullName evidence="6">Transporter</fullName>
    </recommendedName>
</protein>
<dbReference type="PATRIC" id="fig|1286171.3.peg.402"/>
<feature type="transmembrane region" description="Helical" evidence="7">
    <location>
        <begin position="402"/>
        <end position="421"/>
    </location>
</feature>
<dbReference type="OrthoDB" id="9762833at2"/>
<dbReference type="PANTHER" id="PTHR42948:SF1">
    <property type="entry name" value="TRANSPORTER"/>
    <property type="match status" value="1"/>
</dbReference>
<dbReference type="GO" id="GO:0016020">
    <property type="term" value="C:membrane"/>
    <property type="evidence" value="ECO:0007669"/>
    <property type="project" value="UniProtKB-SubCell"/>
</dbReference>
<sequence length="529" mass="57694">MAEQQQREEWGSKIGLILAMAGNAVGLGNFWRFPYQAAKNGGGAFMIPYFGALILLGLPLMLCEWQLGRYGGKYGHGTLGPMVYLQAREGLNPKSAAIIASIAGAFAFAVTLLVNSYYNHLIGWTLGYAVMSVTGGYMDTAKGTGDIFVSYIQNPAQVFTFWVIALAGLAWAVMRGVQEGIEAWAKLMMPVLYVFGIILAVRALTLGAPANPDWSALKGLNFVWNPDFSTLNWGSALAAAGQIFFTMSLGMGIVCNYASYLKPEDDVVVSSVAMISLNEFAEIVLGGSIVIPIAYAFLGPDGISAGVGLSFIAFPNVFRVMAGGQIFGALWFFLLFFAGFTSAIAMYNYLVALLEEDLGIERKKGAIYIFLAYIVVGLPVGLESILTKTADLAYFTEVDNWVGSYLLLVLGLIEVCVVAFFMKEKALTEINKGALWRVPSWFFNLFIRGITPVTLTIVLFFSTKTYIDAGYFRIVPSFVEQTPVLVPWVQAARVVIFLVLLVGFLQSYKSIKTKYGKELESGKVSVYVD</sequence>
<dbReference type="InterPro" id="IPR000175">
    <property type="entry name" value="Na/ntran_symport"/>
</dbReference>
<dbReference type="CDD" id="cd10333">
    <property type="entry name" value="LeuT-like_sbd"/>
    <property type="match status" value="1"/>
</dbReference>
<dbReference type="SUPFAM" id="SSF161070">
    <property type="entry name" value="SNF-like"/>
    <property type="match status" value="1"/>
</dbReference>
<dbReference type="PANTHER" id="PTHR42948">
    <property type="entry name" value="TRANSPORTER"/>
    <property type="match status" value="1"/>
</dbReference>
<comment type="subcellular location">
    <subcellularLocation>
        <location evidence="1">Membrane</location>
        <topology evidence="1">Multi-pass membrane protein</topology>
    </subcellularLocation>
</comment>
<dbReference type="EMBL" id="CP007452">
    <property type="protein sequence ID" value="AHM55760.1"/>
    <property type="molecule type" value="Genomic_DNA"/>
</dbReference>
<evidence type="ECO:0000313" key="8">
    <source>
        <dbReference type="EMBL" id="AHM55760.1"/>
    </source>
</evidence>
<evidence type="ECO:0000256" key="5">
    <source>
        <dbReference type="ARBA" id="ARBA00023136"/>
    </source>
</evidence>
<comment type="similarity">
    <text evidence="6">Belongs to the sodium:neurotransmitter symporter (SNF) (TC 2.A.22) family.</text>
</comment>
<feature type="transmembrane region" description="Helical" evidence="7">
    <location>
        <begin position="230"/>
        <end position="259"/>
    </location>
</feature>
<evidence type="ECO:0000256" key="4">
    <source>
        <dbReference type="ARBA" id="ARBA00022989"/>
    </source>
</evidence>
<dbReference type="InterPro" id="IPR037272">
    <property type="entry name" value="SNS_sf"/>
</dbReference>
<dbReference type="eggNOG" id="COG0733">
    <property type="taxonomic scope" value="Bacteria"/>
</dbReference>
<evidence type="ECO:0000256" key="1">
    <source>
        <dbReference type="ARBA" id="ARBA00004141"/>
    </source>
</evidence>